<evidence type="ECO:0000256" key="2">
    <source>
        <dbReference type="SAM" id="MobiDB-lite"/>
    </source>
</evidence>
<dbReference type="AlphaFoldDB" id="A0A9N9T927"/>
<reference evidence="4" key="1">
    <citation type="submission" date="2022-01" db="EMBL/GenBank/DDBJ databases">
        <authorList>
            <person name="King R."/>
        </authorList>
    </citation>
    <scope>NUCLEOTIDE SEQUENCE</scope>
</reference>
<dbReference type="GO" id="GO:0043130">
    <property type="term" value="F:ubiquitin binding"/>
    <property type="evidence" value="ECO:0007669"/>
    <property type="project" value="TreeGrafter"/>
</dbReference>
<accession>A0A9N9T927</accession>
<dbReference type="GO" id="GO:0000407">
    <property type="term" value="C:phagophore assembly site"/>
    <property type="evidence" value="ECO:0007669"/>
    <property type="project" value="TreeGrafter"/>
</dbReference>
<feature type="domain" description="Nbr1 FW" evidence="3">
    <location>
        <begin position="294"/>
        <end position="379"/>
    </location>
</feature>
<dbReference type="CDD" id="cd14319">
    <property type="entry name" value="UBA_NBR1"/>
    <property type="match status" value="1"/>
</dbReference>
<dbReference type="PANTHER" id="PTHR20930">
    <property type="entry name" value="OVARIAN CARCINOMA ANTIGEN CA125-RELATED"/>
    <property type="match status" value="1"/>
</dbReference>
<dbReference type="Gene3D" id="2.60.40.10">
    <property type="entry name" value="Immunoglobulins"/>
    <property type="match status" value="1"/>
</dbReference>
<organism evidence="4 5">
    <name type="scientific">Diabrotica balteata</name>
    <name type="common">Banded cucumber beetle</name>
    <dbReference type="NCBI Taxonomy" id="107213"/>
    <lineage>
        <taxon>Eukaryota</taxon>
        <taxon>Metazoa</taxon>
        <taxon>Ecdysozoa</taxon>
        <taxon>Arthropoda</taxon>
        <taxon>Hexapoda</taxon>
        <taxon>Insecta</taxon>
        <taxon>Pterygota</taxon>
        <taxon>Neoptera</taxon>
        <taxon>Endopterygota</taxon>
        <taxon>Coleoptera</taxon>
        <taxon>Polyphaga</taxon>
        <taxon>Cucujiformia</taxon>
        <taxon>Chrysomeloidea</taxon>
        <taxon>Chrysomelidae</taxon>
        <taxon>Galerucinae</taxon>
        <taxon>Diabroticina</taxon>
        <taxon>Diabroticites</taxon>
        <taxon>Diabrotica</taxon>
    </lineage>
</organism>
<feature type="compositionally biased region" description="Basic and acidic residues" evidence="2">
    <location>
        <begin position="427"/>
        <end position="442"/>
    </location>
</feature>
<evidence type="ECO:0000259" key="3">
    <source>
        <dbReference type="Pfam" id="PF16158"/>
    </source>
</evidence>
<proteinExistence type="predicted"/>
<dbReference type="OrthoDB" id="661148at2759"/>
<dbReference type="Pfam" id="PF16158">
    <property type="entry name" value="N_BRCA1_IG"/>
    <property type="match status" value="1"/>
</dbReference>
<feature type="compositionally biased region" description="Basic and acidic residues" evidence="2">
    <location>
        <begin position="524"/>
        <end position="535"/>
    </location>
</feature>
<protein>
    <recommendedName>
        <fullName evidence="3">Nbr1 FW domain-containing protein</fullName>
    </recommendedName>
</protein>
<dbReference type="GO" id="GO:0016236">
    <property type="term" value="P:macroautophagy"/>
    <property type="evidence" value="ECO:0007669"/>
    <property type="project" value="TreeGrafter"/>
</dbReference>
<keyword evidence="1" id="KW-0175">Coiled coil</keyword>
<dbReference type="CDD" id="cd14947">
    <property type="entry name" value="NBR1_like"/>
    <property type="match status" value="1"/>
</dbReference>
<dbReference type="SUPFAM" id="SSF46934">
    <property type="entry name" value="UBA-like"/>
    <property type="match status" value="1"/>
</dbReference>
<dbReference type="InterPro" id="IPR032350">
    <property type="entry name" value="Nbr1_FW"/>
</dbReference>
<dbReference type="PANTHER" id="PTHR20930:SF0">
    <property type="entry name" value="PROTEIN ILRUN"/>
    <property type="match status" value="1"/>
</dbReference>
<name>A0A9N9T927_DIABA</name>
<feature type="compositionally biased region" description="Polar residues" evidence="2">
    <location>
        <begin position="472"/>
        <end position="492"/>
    </location>
</feature>
<dbReference type="Gene3D" id="1.10.8.10">
    <property type="entry name" value="DNA helicase RuvA subunit, C-terminal domain"/>
    <property type="match status" value="1"/>
</dbReference>
<feature type="coiled-coil region" evidence="1">
    <location>
        <begin position="219"/>
        <end position="246"/>
    </location>
</feature>
<feature type="region of interest" description="Disordered" evidence="2">
    <location>
        <begin position="419"/>
        <end position="446"/>
    </location>
</feature>
<gene>
    <name evidence="4" type="ORF">DIABBA_LOCUS12169</name>
</gene>
<dbReference type="InterPro" id="IPR013783">
    <property type="entry name" value="Ig-like_fold"/>
</dbReference>
<evidence type="ECO:0000313" key="5">
    <source>
        <dbReference type="Proteomes" id="UP001153709"/>
    </source>
</evidence>
<feature type="region of interest" description="Disordered" evidence="2">
    <location>
        <begin position="469"/>
        <end position="500"/>
    </location>
</feature>
<evidence type="ECO:0000256" key="1">
    <source>
        <dbReference type="SAM" id="Coils"/>
    </source>
</evidence>
<sequence length="921" mass="102521">MGSKKKDLEIIYSLQWKNKSSTNGGDKANIIGMYDIPTTTLNWETFKSYLLKNSGTVGEDVKVSYITSSNREFPIESQTDFQIALYAFRRKARMGDIVTLKLDRISDQQNYRNTRHSNDVETQFDNEAVSIVSSCCNSETPPEWFLTYMNKFKKNLTDEITASVASIVSNIKPHTVSQPSCYHSRKSKAENSKRRKLPLLIGEGSHESTKDLLKSLKLEGKLEHKLEKLESKTKKLKEKKLALFSKSSDSDGCTSSVKRRSSVPCEPEDDGFHMDAMPINVQQIIPHLLGGEIYLHQWKVLNSGKSAWTNETHLVYTWGAKALKALETIISVPHLKAGETGTIAVRLQVPNNPGQYECYFNFHHRGRRFGHWLGCQIIVDPFDLKGNKSVLDTAYLNPVTCYENIWQGTSVASNAFSSSFNQSNQTQDDKTSELLPENKPDLFDFSESSNIYGDKIVRDITSRVEDIKLQDPTDTNCSSDSDNQSIISLPESNDSKGLPSEYVVVPIPDCFKVDDSPIANKTEATTKVEQQKAPEENAAAMPKTETSVENFDDNNNEDTNGQKDTSKNDETASNTSHKSDIVMVSIPETNQDSEEYACVIVDGQKVMIPKKIIKSEYLHSNPTEKTDTLIQENLASSNVSVKENTPETQTIKVDNDLVIDGAEDARNNFEEAEFNSHCSAAGSCFSESTAERNNRLFVFPPACPGYEVIRGEDFVNIDDEENYTWAKSDTHYAYSVHGMKEPLIPEIVPATEAINIPPSSSGNPFVAPTISHVPNFQQTPPEERKCPSEENIRATFEATAEPPELGTEVPPPEVNRDGTPERPPSEDASAPPQSPHVVHILPEGLVNGAVNVARSVINRIVPQGSPGRWVNGHWVSTNPDSPREANLQALAEMGFWNRDLNASLLARYNDDLSRVVAELVQ</sequence>
<dbReference type="EMBL" id="OU898283">
    <property type="protein sequence ID" value="CAG9839395.1"/>
    <property type="molecule type" value="Genomic_DNA"/>
</dbReference>
<feature type="compositionally biased region" description="Basic and acidic residues" evidence="2">
    <location>
        <begin position="560"/>
        <end position="570"/>
    </location>
</feature>
<feature type="compositionally biased region" description="Basic and acidic residues" evidence="2">
    <location>
        <begin position="814"/>
        <end position="825"/>
    </location>
</feature>
<keyword evidence="5" id="KW-1185">Reference proteome</keyword>
<feature type="region of interest" description="Disordered" evidence="2">
    <location>
        <begin position="797"/>
        <end position="835"/>
    </location>
</feature>
<dbReference type="InterPro" id="IPR009060">
    <property type="entry name" value="UBA-like_sf"/>
</dbReference>
<dbReference type="Proteomes" id="UP001153709">
    <property type="component" value="Chromosome 8"/>
</dbReference>
<feature type="region of interest" description="Disordered" evidence="2">
    <location>
        <begin position="523"/>
        <end position="581"/>
    </location>
</feature>
<evidence type="ECO:0000313" key="4">
    <source>
        <dbReference type="EMBL" id="CAG9839395.1"/>
    </source>
</evidence>